<comment type="subcellular location">
    <subcellularLocation>
        <location evidence="1">Cell membrane</location>
        <topology evidence="1">Multi-pass membrane protein</topology>
    </subcellularLocation>
</comment>
<keyword evidence="4 6" id="KW-1133">Transmembrane helix</keyword>
<feature type="transmembrane region" description="Helical" evidence="6">
    <location>
        <begin position="161"/>
        <end position="182"/>
    </location>
</feature>
<dbReference type="PANTHER" id="PTHR30086:SF20">
    <property type="entry name" value="ARGININE EXPORTER PROTEIN ARGO-RELATED"/>
    <property type="match status" value="1"/>
</dbReference>
<dbReference type="InterPro" id="IPR001123">
    <property type="entry name" value="LeuE-type"/>
</dbReference>
<protein>
    <submittedName>
        <fullName evidence="7">LysE family amino acid efflux protein</fullName>
    </submittedName>
    <submittedName>
        <fullName evidence="8">LysE family translocator</fullName>
    </submittedName>
</protein>
<evidence type="ECO:0000313" key="7">
    <source>
        <dbReference type="EMBL" id="ANL85518.1"/>
    </source>
</evidence>
<evidence type="ECO:0000256" key="4">
    <source>
        <dbReference type="ARBA" id="ARBA00022989"/>
    </source>
</evidence>
<dbReference type="Proteomes" id="UP000540266">
    <property type="component" value="Chromosome"/>
</dbReference>
<evidence type="ECO:0000256" key="1">
    <source>
        <dbReference type="ARBA" id="ARBA00004651"/>
    </source>
</evidence>
<feature type="transmembrane region" description="Helical" evidence="6">
    <location>
        <begin position="130"/>
        <end position="155"/>
    </location>
</feature>
<dbReference type="GeneID" id="45958041"/>
<evidence type="ECO:0000313" key="10">
    <source>
        <dbReference type="Proteomes" id="UP000540266"/>
    </source>
</evidence>
<name>A0A192TE26_9HYPH</name>
<evidence type="ECO:0000256" key="5">
    <source>
        <dbReference type="ARBA" id="ARBA00023136"/>
    </source>
</evidence>
<dbReference type="Pfam" id="PF01810">
    <property type="entry name" value="LysE"/>
    <property type="match status" value="1"/>
</dbReference>
<proteinExistence type="predicted"/>
<evidence type="ECO:0000256" key="2">
    <source>
        <dbReference type="ARBA" id="ARBA00022475"/>
    </source>
</evidence>
<keyword evidence="2" id="KW-1003">Cell membrane</keyword>
<organism evidence="8 10">
    <name type="scientific">Rhizobium phaseoli</name>
    <dbReference type="NCBI Taxonomy" id="396"/>
    <lineage>
        <taxon>Bacteria</taxon>
        <taxon>Pseudomonadati</taxon>
        <taxon>Pseudomonadota</taxon>
        <taxon>Alphaproteobacteria</taxon>
        <taxon>Hyphomicrobiales</taxon>
        <taxon>Rhizobiaceae</taxon>
        <taxon>Rhizobium/Agrobacterium group</taxon>
        <taxon>Rhizobium</taxon>
    </lineage>
</organism>
<keyword evidence="3 6" id="KW-0812">Transmembrane</keyword>
<feature type="transmembrane region" description="Helical" evidence="6">
    <location>
        <begin position="39"/>
        <end position="63"/>
    </location>
</feature>
<dbReference type="PIRSF" id="PIRSF006324">
    <property type="entry name" value="LeuE"/>
    <property type="match status" value="1"/>
</dbReference>
<feature type="transmembrane region" description="Helical" evidence="6">
    <location>
        <begin position="194"/>
        <end position="213"/>
    </location>
</feature>
<dbReference type="GO" id="GO:0015171">
    <property type="term" value="F:amino acid transmembrane transporter activity"/>
    <property type="evidence" value="ECO:0007669"/>
    <property type="project" value="TreeGrafter"/>
</dbReference>
<dbReference type="EMBL" id="CP013568">
    <property type="protein sequence ID" value="ANL85518.1"/>
    <property type="molecule type" value="Genomic_DNA"/>
</dbReference>
<dbReference type="STRING" id="396.AMC85_CH02761"/>
<dbReference type="RefSeq" id="WP_064825409.1">
    <property type="nucleotide sequence ID" value="NZ_CP013532.1"/>
</dbReference>
<keyword evidence="9" id="KW-1185">Reference proteome</keyword>
<gene>
    <name evidence="7" type="ORF">AMC81_CH02758</name>
    <name evidence="8" type="ORF">HER27_005875</name>
</gene>
<evidence type="ECO:0000313" key="8">
    <source>
        <dbReference type="EMBL" id="QPK10088.1"/>
    </source>
</evidence>
<sequence>MANASAFFTFLLALTVLQITPGPDMMLIMARGVGQGRKVALLAVAGMIFVSGVVQVGLLVLGLASLLSAYPAALIMLQWAGAIYLIYLGGRMIWGSFRKHSGAALKIKPASAWQAVREGAINNLTNPKSLLFMFAFLPQFVDTAAGPVWLQLLILGSIQKLMGLLSLGSVALAAGSVGHFLYRWPQLLGWQERFTGLVMIALGIRLLLSGHSGPAPAAAR</sequence>
<dbReference type="PANTHER" id="PTHR30086">
    <property type="entry name" value="ARGININE EXPORTER PROTEIN ARGO"/>
    <property type="match status" value="1"/>
</dbReference>
<reference evidence="8 10" key="2">
    <citation type="submission" date="2020-11" db="EMBL/GenBank/DDBJ databases">
        <title>Indigenous Rhizobia Nodulating Common beans in Western Kenya.</title>
        <authorList>
            <person name="Wekesa C.S."/>
            <person name="Oelmueller R."/>
            <person name="Furch A.C."/>
        </authorList>
    </citation>
    <scope>NUCLEOTIDE SEQUENCE [LARGE SCALE GENOMIC DNA]</scope>
    <source>
        <strain evidence="10">BS3</strain>
        <strain evidence="8">S3</strain>
    </source>
</reference>
<dbReference type="GO" id="GO:0005886">
    <property type="term" value="C:plasma membrane"/>
    <property type="evidence" value="ECO:0007669"/>
    <property type="project" value="UniProtKB-SubCell"/>
</dbReference>
<feature type="transmembrane region" description="Helical" evidence="6">
    <location>
        <begin position="6"/>
        <end position="27"/>
    </location>
</feature>
<keyword evidence="5 6" id="KW-0472">Membrane</keyword>
<dbReference type="AlphaFoldDB" id="A0A192TE26"/>
<evidence type="ECO:0000256" key="3">
    <source>
        <dbReference type="ARBA" id="ARBA00022692"/>
    </source>
</evidence>
<feature type="transmembrane region" description="Helical" evidence="6">
    <location>
        <begin position="69"/>
        <end position="89"/>
    </location>
</feature>
<accession>A0A192TE26</accession>
<reference evidence="7 9" key="1">
    <citation type="submission" date="2015-11" db="EMBL/GenBank/DDBJ databases">
        <title>The limits of bacterial species coexistence and the symbiotic plasmid transference in sympatric Rhizobium populations.</title>
        <authorList>
            <person name="Perez-Carrascal O.M."/>
            <person name="VanInsberghe D."/>
            <person name="Juarez S."/>
            <person name="Polz M.F."/>
            <person name="Vinuesa P."/>
            <person name="Gonzalez V."/>
        </authorList>
    </citation>
    <scope>NUCLEOTIDE SEQUENCE [LARGE SCALE GENOMIC DNA]</scope>
    <source>
        <strain evidence="7 9">N771</strain>
    </source>
</reference>
<evidence type="ECO:0000313" key="9">
    <source>
        <dbReference type="Proteomes" id="UP000078551"/>
    </source>
</evidence>
<dbReference type="EMBL" id="CP064931">
    <property type="protein sequence ID" value="QPK10088.1"/>
    <property type="molecule type" value="Genomic_DNA"/>
</dbReference>
<evidence type="ECO:0000256" key="6">
    <source>
        <dbReference type="SAM" id="Phobius"/>
    </source>
</evidence>
<dbReference type="Proteomes" id="UP000078551">
    <property type="component" value="Chromosome"/>
</dbReference>